<dbReference type="SUPFAM" id="SSF82171">
    <property type="entry name" value="DPP6 N-terminal domain-like"/>
    <property type="match status" value="1"/>
</dbReference>
<evidence type="ECO:0000256" key="4">
    <source>
        <dbReference type="ARBA" id="ARBA00022670"/>
    </source>
</evidence>
<organism evidence="14 15">
    <name type="scientific">Alteromonas sediminis</name>
    <dbReference type="NCBI Taxonomy" id="2259342"/>
    <lineage>
        <taxon>Bacteria</taxon>
        <taxon>Pseudomonadati</taxon>
        <taxon>Pseudomonadota</taxon>
        <taxon>Gammaproteobacteria</taxon>
        <taxon>Alteromonadales</taxon>
        <taxon>Alteromonadaceae</taxon>
        <taxon>Alteromonas/Salinimonas group</taxon>
        <taxon>Alteromonas</taxon>
    </lineage>
</organism>
<evidence type="ECO:0000256" key="6">
    <source>
        <dbReference type="ARBA" id="ARBA00022825"/>
    </source>
</evidence>
<evidence type="ECO:0000256" key="10">
    <source>
        <dbReference type="SAM" id="MobiDB-lite"/>
    </source>
</evidence>
<dbReference type="CDD" id="cd07562">
    <property type="entry name" value="Peptidase_S41_TRI"/>
    <property type="match status" value="1"/>
</dbReference>
<comment type="subcellular location">
    <subcellularLocation>
        <location evidence="1 7">Cytoplasm</location>
    </subcellularLocation>
</comment>
<keyword evidence="3 7" id="KW-0963">Cytoplasm</keyword>
<evidence type="ECO:0000313" key="14">
    <source>
        <dbReference type="EMBL" id="RPJ68468.1"/>
    </source>
</evidence>
<dbReference type="SUPFAM" id="SSF52096">
    <property type="entry name" value="ClpP/crotonase"/>
    <property type="match status" value="1"/>
</dbReference>
<keyword evidence="11" id="KW-0732">Signal</keyword>
<accession>A0A3N5ZDZ4</accession>
<name>A0A3N5ZDZ4_9ALTE</name>
<dbReference type="InterPro" id="IPR012393">
    <property type="entry name" value="Tricorn_protease"/>
</dbReference>
<proteinExistence type="inferred from homology"/>
<evidence type="ECO:0000256" key="1">
    <source>
        <dbReference type="ARBA" id="ARBA00004496"/>
    </source>
</evidence>
<evidence type="ECO:0000313" key="15">
    <source>
        <dbReference type="Proteomes" id="UP000275281"/>
    </source>
</evidence>
<dbReference type="Gene3D" id="2.120.10.60">
    <property type="entry name" value="Tricorn protease N-terminal domain"/>
    <property type="match status" value="1"/>
</dbReference>
<dbReference type="InterPro" id="IPR036034">
    <property type="entry name" value="PDZ_sf"/>
</dbReference>
<protein>
    <recommendedName>
        <fullName evidence="7">Tricorn protease homolog</fullName>
        <ecNumber evidence="7">3.4.21.-</ecNumber>
    </recommendedName>
</protein>
<feature type="site" description="Transition state stabilizer; via amide nitrogen" evidence="9">
    <location>
        <position position="995"/>
    </location>
</feature>
<dbReference type="Gene3D" id="2.120.10.30">
    <property type="entry name" value="TolB, C-terminal domain"/>
    <property type="match status" value="1"/>
</dbReference>
<dbReference type="Pfam" id="PF26549">
    <property type="entry name" value="Tricorn_N"/>
    <property type="match status" value="1"/>
</dbReference>
<dbReference type="SUPFAM" id="SSF69304">
    <property type="entry name" value="Tricorn protease N-terminal domain"/>
    <property type="match status" value="1"/>
</dbReference>
<dbReference type="EC" id="3.4.21.-" evidence="7"/>
<feature type="domain" description="Tricorn protease C1" evidence="13">
    <location>
        <begin position="714"/>
        <end position="771"/>
    </location>
</feature>
<dbReference type="GO" id="GO:0006508">
    <property type="term" value="P:proteolysis"/>
    <property type="evidence" value="ECO:0007669"/>
    <property type="project" value="UniProtKB-UniRule"/>
</dbReference>
<dbReference type="InterPro" id="IPR011659">
    <property type="entry name" value="WD40"/>
</dbReference>
<comment type="function">
    <text evidence="7">Degrades oligopeptides.</text>
</comment>
<dbReference type="PIRSF" id="PIRSF036421">
    <property type="entry name" value="Tricorn_protease"/>
    <property type="match status" value="1"/>
</dbReference>
<evidence type="ECO:0000256" key="3">
    <source>
        <dbReference type="ARBA" id="ARBA00022490"/>
    </source>
</evidence>
<dbReference type="GO" id="GO:0005737">
    <property type="term" value="C:cytoplasm"/>
    <property type="evidence" value="ECO:0007669"/>
    <property type="project" value="UniProtKB-SubCell"/>
</dbReference>
<keyword evidence="5 7" id="KW-0378">Hydrolase</keyword>
<feature type="domain" description="Tail specific protease" evidence="12">
    <location>
        <begin position="906"/>
        <end position="1059"/>
    </location>
</feature>
<comment type="similarity">
    <text evidence="2 7">Belongs to the peptidase S41B family.</text>
</comment>
<keyword evidence="4 7" id="KW-0645">Protease</keyword>
<dbReference type="EMBL" id="RPOK01000001">
    <property type="protein sequence ID" value="RPJ68468.1"/>
    <property type="molecule type" value="Genomic_DNA"/>
</dbReference>
<dbReference type="InterPro" id="IPR011042">
    <property type="entry name" value="6-blade_b-propeller_TolB-like"/>
</dbReference>
<dbReference type="AlphaFoldDB" id="A0A3N5ZDZ4"/>
<dbReference type="Proteomes" id="UP000275281">
    <property type="component" value="Unassembled WGS sequence"/>
</dbReference>
<dbReference type="RefSeq" id="WP_124026469.1">
    <property type="nucleotide sequence ID" value="NZ_JBHRSN010000005.1"/>
</dbReference>
<dbReference type="Pfam" id="PF03572">
    <property type="entry name" value="Peptidase_S41"/>
    <property type="match status" value="1"/>
</dbReference>
<evidence type="ECO:0000256" key="11">
    <source>
        <dbReference type="SAM" id="SignalP"/>
    </source>
</evidence>
<dbReference type="GO" id="GO:0008236">
    <property type="term" value="F:serine-type peptidase activity"/>
    <property type="evidence" value="ECO:0007669"/>
    <property type="project" value="UniProtKB-UniRule"/>
</dbReference>
<evidence type="ECO:0000256" key="8">
    <source>
        <dbReference type="PIRSR" id="PIRSR036421-1"/>
    </source>
</evidence>
<feature type="region of interest" description="Disordered" evidence="10">
    <location>
        <begin position="568"/>
        <end position="606"/>
    </location>
</feature>
<dbReference type="Gene3D" id="3.30.750.44">
    <property type="match status" value="1"/>
</dbReference>
<evidence type="ECO:0000259" key="13">
    <source>
        <dbReference type="Pfam" id="PF14684"/>
    </source>
</evidence>
<reference evidence="14 15" key="1">
    <citation type="submission" date="2018-11" db="EMBL/GenBank/DDBJ databases">
        <authorList>
            <person name="Ye M.-Q."/>
            <person name="Du Z.-J."/>
        </authorList>
    </citation>
    <scope>NUCLEOTIDE SEQUENCE [LARGE SCALE GENOMIC DNA]</scope>
    <source>
        <strain evidence="14 15">U0105</strain>
    </source>
</reference>
<dbReference type="Pfam" id="PF14684">
    <property type="entry name" value="Tricorn_C1"/>
    <property type="match status" value="1"/>
</dbReference>
<feature type="active site" description="Nucleophile" evidence="8">
    <location>
        <position position="994"/>
    </location>
</feature>
<dbReference type="SUPFAM" id="SSF50156">
    <property type="entry name" value="PDZ domain-like"/>
    <property type="match status" value="1"/>
</dbReference>
<dbReference type="InterPro" id="IPR005151">
    <property type="entry name" value="Tail-specific_protease"/>
</dbReference>
<comment type="caution">
    <text evidence="14">The sequence shown here is derived from an EMBL/GenBank/DDBJ whole genome shotgun (WGS) entry which is preliminary data.</text>
</comment>
<dbReference type="PANTHER" id="PTHR43253:SF1">
    <property type="entry name" value="TRICORN PROTEASE HOMOLOG 2-RELATED"/>
    <property type="match status" value="1"/>
</dbReference>
<evidence type="ECO:0000256" key="5">
    <source>
        <dbReference type="ARBA" id="ARBA00022801"/>
    </source>
</evidence>
<sequence length="1089" mass="121697">MRVKNPLLIACLLLVTTAVAHAKENSEWFLHSAISPDGNQVAFSYKGDIYVVSSKGGTARPLTIHSAWEGHPVWSDDGKSIAFASDRTGNLDVYVMSAMGGKARRLTFHSSQDYPQAFFNKDSEVVFTSARADASEASIHPTSRMAETYAVGSNGGTPRMITTIATSEADISPNGKLLAYRNEKAYENPFRKHDVSAFARDIFVMDLETGEHKQITNFEGGDHTPVFEDNNTLYYTSEESGSFNVWKMDLDGSDKKQITQFEQHPVRSLSISKKGKLAFVHHGNIYVQDGRKPTHLDIDILNDSQENEIENVRLNNRMSEFAVSPNGKEVAFVARGEVFVTSKEFNTTVRITNTPERERSVSFHKDGRTLLYTAERNGRWGLYETSIANEDEPYFFAATAFEEVPVLVTDTDSFQPVYSPDGKKIAFLSSRDEIRVIDRETKEVNVALGKQYNYSYSDGDITFSWSGDSHWLTADFAPRSRIFIRNIGVFPADGSAEPVDISLSGYNDFAPGWSAKDDVVLWSSTRYGQRDHGSWGREADVMAAFLTQDAYDKFRLSKEEYALKKELEKKAKSDKKDEEKSGDESDDKSENEDAAKEEETKAPLNIEWDNLDERTVRLTMHSSALGQFFLTEDASELYYLSQFEKGFDLWQHNIREKSTTLVAKLNARRASIELSPDGKEIYVLADGRLQSGKLGDKIKLKPISSNPVMALNAAEERQYIFDYGWRKIKDKFYKDDFHGIDWDFMGESYGRKLPSIGHNRDLANLIAEMTGELNASHIGSSYRPSSEPGDDATGQLGLLFDMTDTSGALTVKEVLGKGPFGNASSQVAPGVKLTSINGVTLDGSVNLFEQLNHTTGKRVRVGFVDTDGNAFEEVVKPISNGAQNRLLYQRWVDSREAYVEKISNGRLGYVHIPAMNDPSFRTVYSNLFGKHFNKEAVVVDTRWNGGGWLHNDLAKLFSGKEYFTLHVRGREYAGDPMDQWTKPSVLVVNEGNYSDGHAIAYTYEELGLGDIVGMPVPGTMTAVWWSTSISGDIRIGVPQVGVKNPRGEYLENNQVEPTHLVNNDPNHLANGEDKQLDKAVEVLLNQLDN</sequence>
<feature type="compositionally biased region" description="Basic and acidic residues" evidence="10">
    <location>
        <begin position="591"/>
        <end position="601"/>
    </location>
</feature>
<gene>
    <name evidence="14" type="ORF">DRW07_03415</name>
</gene>
<keyword evidence="15" id="KW-1185">Reference proteome</keyword>
<keyword evidence="6 7" id="KW-0720">Serine protease</keyword>
<evidence type="ECO:0000256" key="2">
    <source>
        <dbReference type="ARBA" id="ARBA00008524"/>
    </source>
</evidence>
<dbReference type="Gene3D" id="3.90.226.10">
    <property type="entry name" value="2-enoyl-CoA Hydratase, Chain A, domain 1"/>
    <property type="match status" value="1"/>
</dbReference>
<feature type="signal peptide" evidence="11">
    <location>
        <begin position="1"/>
        <end position="22"/>
    </location>
</feature>
<dbReference type="OrthoDB" id="9758793at2"/>
<feature type="active site" description="Charge relay system" evidence="8">
    <location>
        <position position="1051"/>
    </location>
</feature>
<feature type="active site" description="Charge relay system" evidence="8">
    <location>
        <position position="777"/>
    </location>
</feature>
<dbReference type="Pfam" id="PF07676">
    <property type="entry name" value="PD40"/>
    <property type="match status" value="2"/>
</dbReference>
<dbReference type="InterPro" id="IPR029045">
    <property type="entry name" value="ClpP/crotonase-like_dom_sf"/>
</dbReference>
<evidence type="ECO:0000256" key="7">
    <source>
        <dbReference type="PIRNR" id="PIRNR036421"/>
    </source>
</evidence>
<evidence type="ECO:0000256" key="9">
    <source>
        <dbReference type="PIRSR" id="PIRSR036421-3"/>
    </source>
</evidence>
<evidence type="ECO:0000259" key="12">
    <source>
        <dbReference type="Pfam" id="PF03572"/>
    </source>
</evidence>
<dbReference type="PANTHER" id="PTHR43253">
    <property type="entry name" value="TRICORN PROTEASE HOMOLOG 2-RELATED"/>
    <property type="match status" value="1"/>
</dbReference>
<dbReference type="InterPro" id="IPR028204">
    <property type="entry name" value="Tricorn_C1"/>
</dbReference>
<feature type="compositionally biased region" description="Basic and acidic residues" evidence="10">
    <location>
        <begin position="568"/>
        <end position="583"/>
    </location>
</feature>
<feature type="chain" id="PRO_5017951504" description="Tricorn protease homolog" evidence="11">
    <location>
        <begin position="23"/>
        <end position="1089"/>
    </location>
</feature>